<sequence>MHQLLLVYFPQPILYLPLLHPKEAPGDVVVNFGHCWLRAWCCDDESMARTNLQSSHYVAFAAGLVMWASFLPAVHLTSVSHQCVKSCL</sequence>
<gene>
    <name evidence="2" type="ORF">BDW02DRAFT_570063</name>
</gene>
<protein>
    <submittedName>
        <fullName evidence="2">Uncharacterized protein</fullName>
    </submittedName>
</protein>
<reference evidence="2" key="1">
    <citation type="submission" date="2020-01" db="EMBL/GenBank/DDBJ databases">
        <authorList>
            <consortium name="DOE Joint Genome Institute"/>
            <person name="Haridas S."/>
            <person name="Albert R."/>
            <person name="Binder M."/>
            <person name="Bloem J."/>
            <person name="Labutti K."/>
            <person name="Salamov A."/>
            <person name="Andreopoulos B."/>
            <person name="Baker S.E."/>
            <person name="Barry K."/>
            <person name="Bills G."/>
            <person name="Bluhm B.H."/>
            <person name="Cannon C."/>
            <person name="Castanera R."/>
            <person name="Culley D.E."/>
            <person name="Daum C."/>
            <person name="Ezra D."/>
            <person name="Gonzalez J.B."/>
            <person name="Henrissat B."/>
            <person name="Kuo A."/>
            <person name="Liang C."/>
            <person name="Lipzen A."/>
            <person name="Lutzoni F."/>
            <person name="Magnuson J."/>
            <person name="Mondo S."/>
            <person name="Nolan M."/>
            <person name="Ohm R."/>
            <person name="Pangilinan J."/>
            <person name="Park H.-J."/>
            <person name="Ramirez L."/>
            <person name="Alfaro M."/>
            <person name="Sun H."/>
            <person name="Tritt A."/>
            <person name="Yoshinaga Y."/>
            <person name="Zwiers L.-H."/>
            <person name="Turgeon B.G."/>
            <person name="Goodwin S.B."/>
            <person name="Spatafora J.W."/>
            <person name="Crous P.W."/>
            <person name="Grigoriev I.V."/>
        </authorList>
    </citation>
    <scope>NUCLEOTIDE SEQUENCE</scope>
    <source>
        <strain evidence="2">P77</strain>
    </source>
</reference>
<keyword evidence="1" id="KW-0472">Membrane</keyword>
<evidence type="ECO:0000313" key="2">
    <source>
        <dbReference type="EMBL" id="KAF1833392.1"/>
    </source>
</evidence>
<proteinExistence type="predicted"/>
<dbReference type="Proteomes" id="UP000800040">
    <property type="component" value="Unassembled WGS sequence"/>
</dbReference>
<feature type="transmembrane region" description="Helical" evidence="1">
    <location>
        <begin position="57"/>
        <end position="76"/>
    </location>
</feature>
<keyword evidence="1" id="KW-1133">Transmembrane helix</keyword>
<keyword evidence="3" id="KW-1185">Reference proteome</keyword>
<dbReference type="AlphaFoldDB" id="A0A6A5KE52"/>
<organism evidence="2 3">
    <name type="scientific">Decorospora gaudefroyi</name>
    <dbReference type="NCBI Taxonomy" id="184978"/>
    <lineage>
        <taxon>Eukaryota</taxon>
        <taxon>Fungi</taxon>
        <taxon>Dikarya</taxon>
        <taxon>Ascomycota</taxon>
        <taxon>Pezizomycotina</taxon>
        <taxon>Dothideomycetes</taxon>
        <taxon>Pleosporomycetidae</taxon>
        <taxon>Pleosporales</taxon>
        <taxon>Pleosporineae</taxon>
        <taxon>Pleosporaceae</taxon>
        <taxon>Decorospora</taxon>
    </lineage>
</organism>
<evidence type="ECO:0000256" key="1">
    <source>
        <dbReference type="SAM" id="Phobius"/>
    </source>
</evidence>
<evidence type="ECO:0000313" key="3">
    <source>
        <dbReference type="Proteomes" id="UP000800040"/>
    </source>
</evidence>
<accession>A0A6A5KE52</accession>
<dbReference type="EMBL" id="ML975319">
    <property type="protein sequence ID" value="KAF1833392.1"/>
    <property type="molecule type" value="Genomic_DNA"/>
</dbReference>
<keyword evidence="1" id="KW-0812">Transmembrane</keyword>
<name>A0A6A5KE52_9PLEO</name>